<accession>A0ABT1HUY4</accession>
<feature type="region of interest" description="Disordered" evidence="2">
    <location>
        <begin position="1"/>
        <end position="49"/>
    </location>
</feature>
<feature type="compositionally biased region" description="Basic and acidic residues" evidence="2">
    <location>
        <begin position="7"/>
        <end position="44"/>
    </location>
</feature>
<dbReference type="NCBIfam" id="TIGR00350">
    <property type="entry name" value="lytR_cpsA_psr"/>
    <property type="match status" value="1"/>
</dbReference>
<keyword evidence="6" id="KW-1185">Reference proteome</keyword>
<dbReference type="InterPro" id="IPR050922">
    <property type="entry name" value="LytR/CpsA/Psr_CW_biosynth"/>
</dbReference>
<evidence type="ECO:0000259" key="3">
    <source>
        <dbReference type="Pfam" id="PF03816"/>
    </source>
</evidence>
<proteinExistence type="inferred from homology"/>
<dbReference type="PANTHER" id="PTHR33392">
    <property type="entry name" value="POLYISOPRENYL-TEICHOIC ACID--PEPTIDOGLYCAN TEICHOIC ACID TRANSFERASE TAGU"/>
    <property type="match status" value="1"/>
</dbReference>
<organism evidence="5 6">
    <name type="scientific">Streptoalloteichus tenebrarius (strain ATCC 17920 / DSM 40477 / JCM 4838 / CBS 697.72 / NBRC 16177 / NCIMB 11028 / NRRL B-12390 / A12253. 1 / ISP 5477)</name>
    <name type="common">Streptomyces tenebrarius</name>
    <dbReference type="NCBI Taxonomy" id="1933"/>
    <lineage>
        <taxon>Bacteria</taxon>
        <taxon>Bacillati</taxon>
        <taxon>Actinomycetota</taxon>
        <taxon>Actinomycetes</taxon>
        <taxon>Pseudonocardiales</taxon>
        <taxon>Pseudonocardiaceae</taxon>
        <taxon>Streptoalloteichus</taxon>
    </lineage>
</organism>
<evidence type="ECO:0000256" key="1">
    <source>
        <dbReference type="ARBA" id="ARBA00006068"/>
    </source>
</evidence>
<dbReference type="Proteomes" id="UP001205311">
    <property type="component" value="Unassembled WGS sequence"/>
</dbReference>
<dbReference type="EMBL" id="JAMTCP010000015">
    <property type="protein sequence ID" value="MCP2259333.1"/>
    <property type="molecule type" value="Genomic_DNA"/>
</dbReference>
<feature type="domain" description="LytR/CpsA/Psr regulator C-terminal" evidence="4">
    <location>
        <begin position="418"/>
        <end position="501"/>
    </location>
</feature>
<comment type="caution">
    <text evidence="5">The sequence shown here is derived from an EMBL/GenBank/DDBJ whole genome shotgun (WGS) entry which is preliminary data.</text>
</comment>
<sequence>MPGPAPRRPERAPRRSEPADHAEGADRPDQEDGLDRDGRPERARRAAQAARRRGRVLLLSVRTAVATASVGVLLACGVAWNGYQDLAEGLTTSDAIGSDHRAAPGEAVNILLIGLDSRKDQNGEMLPKEILDKLHAGDGTQGGYNTNTLILMHIPADGGKARAFSIPRDDYVSFVGIPGEGKGKIKEAYGLAKYHEEQKLVAQGVTDRPTLEKRGREAGRKATLDVVRELTGVRIDHFAEVNLAGFYDLATALNGVEVCLNNPVRDSFSGADFPAGRQTLDGAQALAFVRQRHNLPNNDLDRTRRQQAFLASVAHKFREQGVLTDPAALGRLLEVAKKDVVIDKGWDLLAFAQQAQNLSGGNMQFETLPIEGFRTINAQAVNLVDPDKIKAIVREAFGEKAPEPSKADESNDRRAASTTVDVLNASGVDGLAATVSSALTKQGYRAGDVQNAPNRSGSTVRYGEGAKTEAEKIAQTLGGLPVEADRQVPANRVWVLLGTGFHMPHALGAGAPATVGPAAAQPGAMPAPEGISPRGANPIEMGGIPCVD</sequence>
<dbReference type="PANTHER" id="PTHR33392:SF6">
    <property type="entry name" value="POLYISOPRENYL-TEICHOIC ACID--PEPTIDOGLYCAN TEICHOIC ACID TRANSFERASE TAGU"/>
    <property type="match status" value="1"/>
</dbReference>
<comment type="similarity">
    <text evidence="1">Belongs to the LytR/CpsA/Psr (LCP) family.</text>
</comment>
<evidence type="ECO:0000313" key="6">
    <source>
        <dbReference type="Proteomes" id="UP001205311"/>
    </source>
</evidence>
<name>A0ABT1HUY4_STRSD</name>
<evidence type="ECO:0000313" key="5">
    <source>
        <dbReference type="EMBL" id="MCP2259333.1"/>
    </source>
</evidence>
<dbReference type="Pfam" id="PF13399">
    <property type="entry name" value="LytR_C"/>
    <property type="match status" value="1"/>
</dbReference>
<feature type="domain" description="Cell envelope-related transcriptional attenuator" evidence="3">
    <location>
        <begin position="145"/>
        <end position="317"/>
    </location>
</feature>
<feature type="region of interest" description="Disordered" evidence="2">
    <location>
        <begin position="519"/>
        <end position="548"/>
    </location>
</feature>
<dbReference type="Gene3D" id="3.30.70.2390">
    <property type="match status" value="1"/>
</dbReference>
<evidence type="ECO:0000256" key="2">
    <source>
        <dbReference type="SAM" id="MobiDB-lite"/>
    </source>
</evidence>
<dbReference type="RefSeq" id="WP_253670231.1">
    <property type="nucleotide sequence ID" value="NZ_JAMTCP010000015.1"/>
</dbReference>
<dbReference type="Gene3D" id="3.40.630.190">
    <property type="entry name" value="LCP protein"/>
    <property type="match status" value="1"/>
</dbReference>
<feature type="compositionally biased region" description="Low complexity" evidence="2">
    <location>
        <begin position="519"/>
        <end position="530"/>
    </location>
</feature>
<dbReference type="InterPro" id="IPR004474">
    <property type="entry name" value="LytR_CpsA_psr"/>
</dbReference>
<gene>
    <name evidence="5" type="ORF">LX15_003034</name>
</gene>
<evidence type="ECO:0000259" key="4">
    <source>
        <dbReference type="Pfam" id="PF13399"/>
    </source>
</evidence>
<reference evidence="5 6" key="1">
    <citation type="submission" date="2022-06" db="EMBL/GenBank/DDBJ databases">
        <title>Genomic Encyclopedia of Archaeal and Bacterial Type Strains, Phase II (KMG-II): from individual species to whole genera.</title>
        <authorList>
            <person name="Goeker M."/>
        </authorList>
    </citation>
    <scope>NUCLEOTIDE SEQUENCE [LARGE SCALE GENOMIC DNA]</scope>
    <source>
        <strain evidence="5 6">DSM 40477</strain>
    </source>
</reference>
<dbReference type="Pfam" id="PF03816">
    <property type="entry name" value="LytR_cpsA_psr"/>
    <property type="match status" value="1"/>
</dbReference>
<dbReference type="InterPro" id="IPR027381">
    <property type="entry name" value="LytR/CpsA/Psr_C"/>
</dbReference>
<protein>
    <submittedName>
        <fullName evidence="5">Transcriptional attenuator, LytR family</fullName>
    </submittedName>
</protein>